<dbReference type="Proteomes" id="UP000799291">
    <property type="component" value="Unassembled WGS sequence"/>
</dbReference>
<dbReference type="SUPFAM" id="SSF53474">
    <property type="entry name" value="alpha/beta-Hydrolases"/>
    <property type="match status" value="1"/>
</dbReference>
<evidence type="ECO:0000313" key="2">
    <source>
        <dbReference type="EMBL" id="KAF2688409.1"/>
    </source>
</evidence>
<dbReference type="PANTHER" id="PTHR37017:SF11">
    <property type="entry name" value="ESTERASE_LIPASE_THIOESTERASE DOMAIN-CONTAINING PROTEIN"/>
    <property type="match status" value="1"/>
</dbReference>
<organism evidence="2 3">
    <name type="scientific">Lentithecium fluviatile CBS 122367</name>
    <dbReference type="NCBI Taxonomy" id="1168545"/>
    <lineage>
        <taxon>Eukaryota</taxon>
        <taxon>Fungi</taxon>
        <taxon>Dikarya</taxon>
        <taxon>Ascomycota</taxon>
        <taxon>Pezizomycotina</taxon>
        <taxon>Dothideomycetes</taxon>
        <taxon>Pleosporomycetidae</taxon>
        <taxon>Pleosporales</taxon>
        <taxon>Massarineae</taxon>
        <taxon>Lentitheciaceae</taxon>
        <taxon>Lentithecium</taxon>
    </lineage>
</organism>
<protein>
    <submittedName>
        <fullName evidence="2">Alpha/beta-hydrolase</fullName>
    </submittedName>
</protein>
<feature type="domain" description="AB hydrolase-1" evidence="1">
    <location>
        <begin position="6"/>
        <end position="240"/>
    </location>
</feature>
<reference evidence="2" key="1">
    <citation type="journal article" date="2020" name="Stud. Mycol.">
        <title>101 Dothideomycetes genomes: a test case for predicting lifestyles and emergence of pathogens.</title>
        <authorList>
            <person name="Haridas S."/>
            <person name="Albert R."/>
            <person name="Binder M."/>
            <person name="Bloem J."/>
            <person name="Labutti K."/>
            <person name="Salamov A."/>
            <person name="Andreopoulos B."/>
            <person name="Baker S."/>
            <person name="Barry K."/>
            <person name="Bills G."/>
            <person name="Bluhm B."/>
            <person name="Cannon C."/>
            <person name="Castanera R."/>
            <person name="Culley D."/>
            <person name="Daum C."/>
            <person name="Ezra D."/>
            <person name="Gonzalez J."/>
            <person name="Henrissat B."/>
            <person name="Kuo A."/>
            <person name="Liang C."/>
            <person name="Lipzen A."/>
            <person name="Lutzoni F."/>
            <person name="Magnuson J."/>
            <person name="Mondo S."/>
            <person name="Nolan M."/>
            <person name="Ohm R."/>
            <person name="Pangilinan J."/>
            <person name="Park H.-J."/>
            <person name="Ramirez L."/>
            <person name="Alfaro M."/>
            <person name="Sun H."/>
            <person name="Tritt A."/>
            <person name="Yoshinaga Y."/>
            <person name="Zwiers L.-H."/>
            <person name="Turgeon B."/>
            <person name="Goodwin S."/>
            <person name="Spatafora J."/>
            <person name="Crous P."/>
            <person name="Grigoriev I."/>
        </authorList>
    </citation>
    <scope>NUCLEOTIDE SEQUENCE</scope>
    <source>
        <strain evidence="2">CBS 122367</strain>
    </source>
</reference>
<keyword evidence="3" id="KW-1185">Reference proteome</keyword>
<gene>
    <name evidence="2" type="ORF">K458DRAFT_414168</name>
</gene>
<proteinExistence type="predicted"/>
<evidence type="ECO:0000259" key="1">
    <source>
        <dbReference type="Pfam" id="PF12697"/>
    </source>
</evidence>
<dbReference type="Gene3D" id="3.40.50.1820">
    <property type="entry name" value="alpha/beta hydrolase"/>
    <property type="match status" value="1"/>
</dbReference>
<dbReference type="EMBL" id="MU005573">
    <property type="protein sequence ID" value="KAF2688409.1"/>
    <property type="molecule type" value="Genomic_DNA"/>
</dbReference>
<sequence>MSKPHLVLIPGAWHTPTSFSLIVPQLKSHGYTIHTCQLPSVDPSPTDPPTDLSKDVAAVRALVTQAIGAGNDVVVAPHSWAGIVNGSALTGLGKREREMRGEKGGVVRCAYLCAFMAPEGVSLLDALGGVIPEWWYVDGIHSITRPSAANVFYNDLSQEQQQEWYAKTKHHTFATKQAKATAASWKEIPTSYLLCEDDLAIPAFAQEAMTGMVRDMGGEIEVERIKSGHSPFLSRPGEVVGWLRRVAGEKI</sequence>
<dbReference type="OrthoDB" id="1263307at2759"/>
<dbReference type="AlphaFoldDB" id="A0A6G1JE53"/>
<keyword evidence="2" id="KW-0378">Hydrolase</keyword>
<evidence type="ECO:0000313" key="3">
    <source>
        <dbReference type="Proteomes" id="UP000799291"/>
    </source>
</evidence>
<dbReference type="InterPro" id="IPR052897">
    <property type="entry name" value="Sec-Metab_Biosynth_Hydrolase"/>
</dbReference>
<dbReference type="InterPro" id="IPR000073">
    <property type="entry name" value="AB_hydrolase_1"/>
</dbReference>
<dbReference type="InterPro" id="IPR029058">
    <property type="entry name" value="AB_hydrolase_fold"/>
</dbReference>
<dbReference type="GO" id="GO:0016787">
    <property type="term" value="F:hydrolase activity"/>
    <property type="evidence" value="ECO:0007669"/>
    <property type="project" value="UniProtKB-KW"/>
</dbReference>
<dbReference type="Pfam" id="PF12697">
    <property type="entry name" value="Abhydrolase_6"/>
    <property type="match status" value="1"/>
</dbReference>
<name>A0A6G1JE53_9PLEO</name>
<accession>A0A6G1JE53</accession>
<dbReference type="PANTHER" id="PTHR37017">
    <property type="entry name" value="AB HYDROLASE-1 DOMAIN-CONTAINING PROTEIN-RELATED"/>
    <property type="match status" value="1"/>
</dbReference>